<name>A0A7V7KTE4_ENTFC</name>
<comment type="caution">
    <text evidence="2">The sequence shown here is derived from an EMBL/GenBank/DDBJ whole genome shotgun (WGS) entry which is preliminary data.</text>
</comment>
<evidence type="ECO:0000313" key="2">
    <source>
        <dbReference type="EMBL" id="KAA0687319.1"/>
    </source>
</evidence>
<dbReference type="InterPro" id="IPR010724">
    <property type="entry name" value="RepA_N"/>
</dbReference>
<dbReference type="Pfam" id="PF06970">
    <property type="entry name" value="RepA_N"/>
    <property type="match status" value="1"/>
</dbReference>
<proteinExistence type="predicted"/>
<evidence type="ECO:0000313" key="3">
    <source>
        <dbReference type="Proteomes" id="UP000448762"/>
    </source>
</evidence>
<reference evidence="2 3" key="1">
    <citation type="submission" date="2018-07" db="EMBL/GenBank/DDBJ databases">
        <title>High quality draft genome sequencing of Enterococcus faecium exhibiting probiotic potential isolated from mucus of freshwater fish.</title>
        <authorList>
            <person name="El-Jeni R."/>
            <person name="Ghedira K."/>
            <person name="Abdelhak S."/>
            <person name="El-Bour M."/>
            <person name="Bouhaouala-Zahar B."/>
        </authorList>
    </citation>
    <scope>NUCLEOTIDE SEQUENCE [LARGE SCALE GENOMIC DNA]</scope>
    <source>
        <strain evidence="2 3">R.A73</strain>
    </source>
</reference>
<gene>
    <name evidence="2" type="ORF">DTX73_13700</name>
</gene>
<organism evidence="2 3">
    <name type="scientific">Enterococcus faecium</name>
    <name type="common">Streptococcus faecium</name>
    <dbReference type="NCBI Taxonomy" id="1352"/>
    <lineage>
        <taxon>Bacteria</taxon>
        <taxon>Bacillati</taxon>
        <taxon>Bacillota</taxon>
        <taxon>Bacilli</taxon>
        <taxon>Lactobacillales</taxon>
        <taxon>Enterococcaceae</taxon>
        <taxon>Enterococcus</taxon>
    </lineage>
</organism>
<dbReference type="EMBL" id="QOVC01000013">
    <property type="protein sequence ID" value="KAA0687319.1"/>
    <property type="molecule type" value="Genomic_DNA"/>
</dbReference>
<sequence length="348" mass="40394">MTDFNFFKADRVYNELFYQFPKVFIVSDEYKKMKDSTKIAYMLLKARLEIAISKRQIDEEGNVYFTYTTNELCSVLNCQKQKAIAIKKELESFGLLLQKQMGFNKQLGKNNPNRLYLAELKVSENDIYLLEKFDRENRENVDKSEGMKIIPSPDENLEAESLGDQEGMKIIPCQNVDKSEGMKIIPELNNNNNILDTNRHNIDTEKDRLQDQLLLDNFETIMKSDSIATFVPERVLNLIKTFSSSYSEAQKTVQTIHNAKKKAETESGISIVFEELDSYYANAEQELYTTLLKAYQKLKIEKVENIQNLIFVYVKNWFIEKPIAAKVSSEKRLNSESIPSTVTKNWLE</sequence>
<dbReference type="Proteomes" id="UP000448762">
    <property type="component" value="Unassembled WGS sequence"/>
</dbReference>
<dbReference type="RefSeq" id="WP_149558433.1">
    <property type="nucleotide sequence ID" value="NZ_JADBCB010000011.1"/>
</dbReference>
<accession>A0A7V7KTE4</accession>
<feature type="domain" description="Replication initiator A N-terminal" evidence="1">
    <location>
        <begin position="16"/>
        <end position="90"/>
    </location>
</feature>
<dbReference type="AlphaFoldDB" id="A0A7V7KTE4"/>
<protein>
    <submittedName>
        <fullName evidence="2">Replication protein RepA</fullName>
    </submittedName>
</protein>
<evidence type="ECO:0000259" key="1">
    <source>
        <dbReference type="Pfam" id="PF06970"/>
    </source>
</evidence>